<keyword evidence="2" id="KW-0732">Signal</keyword>
<dbReference type="Pfam" id="PF14559">
    <property type="entry name" value="TPR_19"/>
    <property type="match status" value="1"/>
</dbReference>
<evidence type="ECO:0000313" key="4">
    <source>
        <dbReference type="EMBL" id="MBB3066796.1"/>
    </source>
</evidence>
<sequence length="219" mass="23450">MQSRIQRLIKVSWICLLTIAIAPPLAAQTSYEQLVLEQCRQALDRNEAQLAVVFCESAVRKAPQSAEAMRALAEAYMAAGQPDRAATANQIADQLSAKAPKAAPPVATTAPAKQTPNNEAASTNGPSPAPVPNTQSARSGYWFQLGAYRDQNVAQAEGKRLAETFPGLFGDLEIIIDTRDIEGRGVFHRLRAGPFMSAALAGERCDTLRAQGVDCFVAP</sequence>
<comment type="caution">
    <text evidence="4">The sequence shown here is derived from an EMBL/GenBank/DDBJ whole genome shotgun (WGS) entry which is preliminary data.</text>
</comment>
<evidence type="ECO:0000313" key="5">
    <source>
        <dbReference type="Proteomes" id="UP000581135"/>
    </source>
</evidence>
<dbReference type="GO" id="GO:0051301">
    <property type="term" value="P:cell division"/>
    <property type="evidence" value="ECO:0007669"/>
    <property type="project" value="UniProtKB-KW"/>
</dbReference>
<keyword evidence="5" id="KW-1185">Reference proteome</keyword>
<feature type="chain" id="PRO_5033060624" evidence="2">
    <location>
        <begin position="27"/>
        <end position="219"/>
    </location>
</feature>
<evidence type="ECO:0000256" key="2">
    <source>
        <dbReference type="SAM" id="SignalP"/>
    </source>
</evidence>
<accession>A0A839SYX7</accession>
<dbReference type="RefSeq" id="WP_183417616.1">
    <property type="nucleotide sequence ID" value="NZ_JACHXA010000010.1"/>
</dbReference>
<proteinExistence type="predicted"/>
<dbReference type="GO" id="GO:0042834">
    <property type="term" value="F:peptidoglycan binding"/>
    <property type="evidence" value="ECO:0007669"/>
    <property type="project" value="InterPro"/>
</dbReference>
<reference evidence="4 5" key="1">
    <citation type="submission" date="2020-08" db="EMBL/GenBank/DDBJ databases">
        <title>Genomic Encyclopedia of Type Strains, Phase III (KMG-III): the genomes of soil and plant-associated and newly described type strains.</title>
        <authorList>
            <person name="Whitman W."/>
        </authorList>
    </citation>
    <scope>NUCLEOTIDE SEQUENCE [LARGE SCALE GENOMIC DNA]</scope>
    <source>
        <strain evidence="4 5">CECT 8803</strain>
    </source>
</reference>
<dbReference type="AlphaFoldDB" id="A0A839SYX7"/>
<dbReference type="InterPro" id="IPR036680">
    <property type="entry name" value="SPOR-like_sf"/>
</dbReference>
<dbReference type="PROSITE" id="PS51724">
    <property type="entry name" value="SPOR"/>
    <property type="match status" value="1"/>
</dbReference>
<gene>
    <name evidence="4" type="ORF">FHR98_003106</name>
</gene>
<organism evidence="4 5">
    <name type="scientific">Limibacillus halophilus</name>
    <dbReference type="NCBI Taxonomy" id="1579333"/>
    <lineage>
        <taxon>Bacteria</taxon>
        <taxon>Pseudomonadati</taxon>
        <taxon>Pseudomonadota</taxon>
        <taxon>Alphaproteobacteria</taxon>
        <taxon>Rhodospirillales</taxon>
        <taxon>Rhodovibrionaceae</taxon>
        <taxon>Limibacillus</taxon>
    </lineage>
</organism>
<dbReference type="Pfam" id="PF05036">
    <property type="entry name" value="SPOR"/>
    <property type="match status" value="1"/>
</dbReference>
<protein>
    <submittedName>
        <fullName evidence="4">Cell division protein FtsN</fullName>
    </submittedName>
</protein>
<dbReference type="Proteomes" id="UP000581135">
    <property type="component" value="Unassembled WGS sequence"/>
</dbReference>
<feature type="region of interest" description="Disordered" evidence="1">
    <location>
        <begin position="96"/>
        <end position="136"/>
    </location>
</feature>
<name>A0A839SYX7_9PROT</name>
<feature type="compositionally biased region" description="Polar residues" evidence="1">
    <location>
        <begin position="117"/>
        <end position="136"/>
    </location>
</feature>
<evidence type="ECO:0000259" key="3">
    <source>
        <dbReference type="PROSITE" id="PS51724"/>
    </source>
</evidence>
<dbReference type="Gene3D" id="3.30.70.1070">
    <property type="entry name" value="Sporulation related repeat"/>
    <property type="match status" value="1"/>
</dbReference>
<dbReference type="SUPFAM" id="SSF110997">
    <property type="entry name" value="Sporulation related repeat"/>
    <property type="match status" value="1"/>
</dbReference>
<keyword evidence="4" id="KW-0132">Cell division</keyword>
<dbReference type="Gene3D" id="1.25.40.10">
    <property type="entry name" value="Tetratricopeptide repeat domain"/>
    <property type="match status" value="1"/>
</dbReference>
<dbReference type="EMBL" id="JACHXA010000010">
    <property type="protein sequence ID" value="MBB3066796.1"/>
    <property type="molecule type" value="Genomic_DNA"/>
</dbReference>
<dbReference type="SUPFAM" id="SSF48452">
    <property type="entry name" value="TPR-like"/>
    <property type="match status" value="1"/>
</dbReference>
<dbReference type="InterPro" id="IPR011990">
    <property type="entry name" value="TPR-like_helical_dom_sf"/>
</dbReference>
<dbReference type="InterPro" id="IPR007730">
    <property type="entry name" value="SPOR-like_dom"/>
</dbReference>
<keyword evidence="4" id="KW-0131">Cell cycle</keyword>
<evidence type="ECO:0000256" key="1">
    <source>
        <dbReference type="SAM" id="MobiDB-lite"/>
    </source>
</evidence>
<feature type="domain" description="SPOR" evidence="3">
    <location>
        <begin position="135"/>
        <end position="219"/>
    </location>
</feature>
<feature type="compositionally biased region" description="Low complexity" evidence="1">
    <location>
        <begin position="97"/>
        <end position="116"/>
    </location>
</feature>
<feature type="signal peptide" evidence="2">
    <location>
        <begin position="1"/>
        <end position="26"/>
    </location>
</feature>